<sequence length="134" mass="13056">SVEVPGAPGDDAAAAAVRVGPPASPAVVVGMAAAVAGDAVAGERAVAYEPLSAVGAVQEAAGVLRFHVGLVVLVDALPYEAVAGGSRGPEPRGVSAVDADESPLDVGIGSGDGRWRGHGGDGQKEQEEGEAESH</sequence>
<protein>
    <submittedName>
        <fullName evidence="2">(wild Malaysian banana) hypothetical protein</fullName>
    </submittedName>
</protein>
<evidence type="ECO:0000256" key="1">
    <source>
        <dbReference type="SAM" id="MobiDB-lite"/>
    </source>
</evidence>
<feature type="non-terminal residue" evidence="2">
    <location>
        <position position="134"/>
    </location>
</feature>
<gene>
    <name evidence="2" type="ORF">GSMUA_45550.1</name>
</gene>
<feature type="non-terminal residue" evidence="2">
    <location>
        <position position="1"/>
    </location>
</feature>
<dbReference type="AlphaFoldDB" id="A0A8D7AUA4"/>
<reference evidence="2" key="1">
    <citation type="submission" date="2021-03" db="EMBL/GenBank/DDBJ databases">
        <authorList>
            <consortium name="Genoscope - CEA"/>
            <person name="William W."/>
        </authorList>
    </citation>
    <scope>NUCLEOTIDE SEQUENCE</scope>
    <source>
        <strain evidence="2">Doubled-haploid Pahang</strain>
    </source>
</reference>
<feature type="compositionally biased region" description="Basic and acidic residues" evidence="1">
    <location>
        <begin position="113"/>
        <end position="134"/>
    </location>
</feature>
<feature type="region of interest" description="Disordered" evidence="1">
    <location>
        <begin position="83"/>
        <end position="134"/>
    </location>
</feature>
<organism evidence="2">
    <name type="scientific">Musa acuminata subsp. malaccensis</name>
    <name type="common">Wild banana</name>
    <name type="synonym">Musa malaccensis</name>
    <dbReference type="NCBI Taxonomy" id="214687"/>
    <lineage>
        <taxon>Eukaryota</taxon>
        <taxon>Viridiplantae</taxon>
        <taxon>Streptophyta</taxon>
        <taxon>Embryophyta</taxon>
        <taxon>Tracheophyta</taxon>
        <taxon>Spermatophyta</taxon>
        <taxon>Magnoliopsida</taxon>
        <taxon>Liliopsida</taxon>
        <taxon>Zingiberales</taxon>
        <taxon>Musaceae</taxon>
        <taxon>Musa</taxon>
    </lineage>
</organism>
<evidence type="ECO:0000313" key="2">
    <source>
        <dbReference type="EMBL" id="CAG1856083.1"/>
    </source>
</evidence>
<accession>A0A8D7AUA4</accession>
<proteinExistence type="predicted"/>
<name>A0A8D7AUA4_MUSAM</name>
<dbReference type="EMBL" id="HG996473">
    <property type="protein sequence ID" value="CAG1856083.1"/>
    <property type="molecule type" value="Genomic_DNA"/>
</dbReference>